<dbReference type="InterPro" id="IPR017911">
    <property type="entry name" value="MacB-like_ATP-bd"/>
</dbReference>
<evidence type="ECO:0000256" key="5">
    <source>
        <dbReference type="ARBA" id="ARBA00038388"/>
    </source>
</evidence>
<keyword evidence="2" id="KW-0472">Membrane</keyword>
<sequence length="243" mass="25811">MSDTRHSTGSGVVFAVRGLCKVYATEAGEVHALRDVDLDIVKGETLVLLGPSGSGKSTFLNILGGLDVATSGSVRFRDMELTRASAGQVTAYRRASVGFIFQFFNLVPSLTARENVALITEIADDAMSPEEALALVGLSDRLDHFPAQLSGGQQQRVAVARAIAKRPALLLCDEPTGSLDSESGVQVLEAIQAVARDVGATTMIVSHNAGIAQMADRVIRFRDGAITDIVVNARKTAPREMSW</sequence>
<proteinExistence type="inferred from homology"/>
<dbReference type="InterPro" id="IPR003439">
    <property type="entry name" value="ABC_transporter-like_ATP-bd"/>
</dbReference>
<dbReference type="GO" id="GO:0005524">
    <property type="term" value="F:ATP binding"/>
    <property type="evidence" value="ECO:0007669"/>
    <property type="project" value="UniProtKB-KW"/>
</dbReference>
<dbReference type="EMBL" id="CP032707">
    <property type="protein sequence ID" value="AYG96025.1"/>
    <property type="molecule type" value="Genomic_DNA"/>
</dbReference>
<dbReference type="GO" id="GO:0016887">
    <property type="term" value="F:ATP hydrolysis activity"/>
    <property type="evidence" value="ECO:0007669"/>
    <property type="project" value="InterPro"/>
</dbReference>
<dbReference type="Proteomes" id="UP000276984">
    <property type="component" value="Chromosome"/>
</dbReference>
<dbReference type="InterPro" id="IPR003593">
    <property type="entry name" value="AAA+_ATPase"/>
</dbReference>
<dbReference type="PANTHER" id="PTHR42798:SF2">
    <property type="entry name" value="ABC TRANSPORTER ATP-BINDING PROTEIN MG467-RELATED"/>
    <property type="match status" value="1"/>
</dbReference>
<evidence type="ECO:0000256" key="2">
    <source>
        <dbReference type="ARBA" id="ARBA00022519"/>
    </source>
</evidence>
<organism evidence="7 8">
    <name type="scientific">Brevundimonas naejangsanensis</name>
    <dbReference type="NCBI Taxonomy" id="588932"/>
    <lineage>
        <taxon>Bacteria</taxon>
        <taxon>Pseudomonadati</taxon>
        <taxon>Pseudomonadota</taxon>
        <taxon>Alphaproteobacteria</taxon>
        <taxon>Caulobacterales</taxon>
        <taxon>Caulobacteraceae</taxon>
        <taxon>Brevundimonas</taxon>
    </lineage>
</organism>
<reference evidence="7 8" key="1">
    <citation type="submission" date="2018-10" db="EMBL/GenBank/DDBJ databases">
        <title>Complete genome sequence of Brevundimonas naejangsanensis BRV3.</title>
        <authorList>
            <person name="Berrios L."/>
            <person name="Ely B."/>
        </authorList>
    </citation>
    <scope>NUCLEOTIDE SEQUENCE [LARGE SCALE GENOMIC DNA]</scope>
    <source>
        <strain evidence="7 8">BRV3</strain>
    </source>
</reference>
<dbReference type="GO" id="GO:0022857">
    <property type="term" value="F:transmembrane transporter activity"/>
    <property type="evidence" value="ECO:0007669"/>
    <property type="project" value="UniProtKB-ARBA"/>
</dbReference>
<evidence type="ECO:0000256" key="1">
    <source>
        <dbReference type="ARBA" id="ARBA00022448"/>
    </source>
</evidence>
<keyword evidence="4 7" id="KW-0067">ATP-binding</keyword>
<evidence type="ECO:0000256" key="4">
    <source>
        <dbReference type="ARBA" id="ARBA00022840"/>
    </source>
</evidence>
<dbReference type="FunFam" id="3.40.50.300:FF:000032">
    <property type="entry name" value="Export ABC transporter ATP-binding protein"/>
    <property type="match status" value="1"/>
</dbReference>
<evidence type="ECO:0000313" key="7">
    <source>
        <dbReference type="EMBL" id="AYG96025.1"/>
    </source>
</evidence>
<name>A0A494RI03_9CAUL</name>
<dbReference type="PANTHER" id="PTHR42798">
    <property type="entry name" value="LIPOPROTEIN-RELEASING SYSTEM ATP-BINDING PROTEIN LOLD"/>
    <property type="match status" value="1"/>
</dbReference>
<dbReference type="OrthoDB" id="7202172at2"/>
<evidence type="ECO:0000259" key="6">
    <source>
        <dbReference type="PROSITE" id="PS50893"/>
    </source>
</evidence>
<dbReference type="Pfam" id="PF00005">
    <property type="entry name" value="ABC_tran"/>
    <property type="match status" value="1"/>
</dbReference>
<dbReference type="PROSITE" id="PS50893">
    <property type="entry name" value="ABC_TRANSPORTER_2"/>
    <property type="match status" value="1"/>
</dbReference>
<dbReference type="PROSITE" id="PS00211">
    <property type="entry name" value="ABC_TRANSPORTER_1"/>
    <property type="match status" value="1"/>
</dbReference>
<protein>
    <submittedName>
        <fullName evidence="7">ABC transporter ATP-binding protein</fullName>
    </submittedName>
</protein>
<dbReference type="AlphaFoldDB" id="A0A494RI03"/>
<dbReference type="SUPFAM" id="SSF52540">
    <property type="entry name" value="P-loop containing nucleoside triphosphate hydrolases"/>
    <property type="match status" value="1"/>
</dbReference>
<dbReference type="InterPro" id="IPR027417">
    <property type="entry name" value="P-loop_NTPase"/>
</dbReference>
<dbReference type="GO" id="GO:0098796">
    <property type="term" value="C:membrane protein complex"/>
    <property type="evidence" value="ECO:0007669"/>
    <property type="project" value="UniProtKB-ARBA"/>
</dbReference>
<dbReference type="SMART" id="SM00382">
    <property type="entry name" value="AAA"/>
    <property type="match status" value="1"/>
</dbReference>
<comment type="similarity">
    <text evidence="5">Belongs to the ABC transporter superfamily. Macrolide exporter (TC 3.A.1.122) family.</text>
</comment>
<feature type="domain" description="ABC transporter" evidence="6">
    <location>
        <begin position="14"/>
        <end position="243"/>
    </location>
</feature>
<evidence type="ECO:0000256" key="3">
    <source>
        <dbReference type="ARBA" id="ARBA00022741"/>
    </source>
</evidence>
<evidence type="ECO:0000313" key="8">
    <source>
        <dbReference type="Proteomes" id="UP000276984"/>
    </source>
</evidence>
<gene>
    <name evidence="7" type="ORF">D8I30_13195</name>
</gene>
<dbReference type="InterPro" id="IPR017871">
    <property type="entry name" value="ABC_transporter-like_CS"/>
</dbReference>
<dbReference type="Gene3D" id="3.40.50.300">
    <property type="entry name" value="P-loop containing nucleotide triphosphate hydrolases"/>
    <property type="match status" value="1"/>
</dbReference>
<keyword evidence="2" id="KW-0997">Cell inner membrane</keyword>
<keyword evidence="8" id="KW-1185">Reference proteome</keyword>
<keyword evidence="1" id="KW-0813">Transport</keyword>
<dbReference type="CDD" id="cd03255">
    <property type="entry name" value="ABC_MJ0796_LolCDE_FtsE"/>
    <property type="match status" value="1"/>
</dbReference>
<keyword evidence="2" id="KW-1003">Cell membrane</keyword>
<accession>A0A494RI03</accession>
<keyword evidence="3" id="KW-0547">Nucleotide-binding</keyword>